<name>A0A0P9CSR6_9BACL</name>
<protein>
    <submittedName>
        <fullName evidence="1">Uncharacterized protein</fullName>
    </submittedName>
</protein>
<dbReference type="PATRIC" id="fig|471514.4.peg.3519"/>
<dbReference type="EMBL" id="LJCO01000071">
    <property type="protein sequence ID" value="KPV42684.1"/>
    <property type="molecule type" value="Genomic_DNA"/>
</dbReference>
<dbReference type="RefSeq" id="WP_054970229.1">
    <property type="nucleotide sequence ID" value="NZ_LJCO01000071.1"/>
</dbReference>
<evidence type="ECO:0000313" key="1">
    <source>
        <dbReference type="EMBL" id="KPV42684.1"/>
    </source>
</evidence>
<gene>
    <name evidence="1" type="ORF">AN477_16255</name>
</gene>
<reference evidence="1 2" key="1">
    <citation type="submission" date="2015-09" db="EMBL/GenBank/DDBJ databases">
        <title>Draft genome sequence of Alicyclobacillus ferrooxydans DSM 22381.</title>
        <authorList>
            <person name="Hemp J."/>
        </authorList>
    </citation>
    <scope>NUCLEOTIDE SEQUENCE [LARGE SCALE GENOMIC DNA]</scope>
    <source>
        <strain evidence="1 2">TC-34</strain>
    </source>
</reference>
<organism evidence="1 2">
    <name type="scientific">Alicyclobacillus ferrooxydans</name>
    <dbReference type="NCBI Taxonomy" id="471514"/>
    <lineage>
        <taxon>Bacteria</taxon>
        <taxon>Bacillati</taxon>
        <taxon>Bacillota</taxon>
        <taxon>Bacilli</taxon>
        <taxon>Bacillales</taxon>
        <taxon>Alicyclobacillaceae</taxon>
        <taxon>Alicyclobacillus</taxon>
    </lineage>
</organism>
<keyword evidence="2" id="KW-1185">Reference proteome</keyword>
<dbReference type="AlphaFoldDB" id="A0A0P9CSR6"/>
<accession>A0A0P9CSR6</accession>
<proteinExistence type="predicted"/>
<comment type="caution">
    <text evidence="1">The sequence shown here is derived from an EMBL/GenBank/DDBJ whole genome shotgun (WGS) entry which is preliminary data.</text>
</comment>
<sequence>MSEKTYQLYKAKVPEHIFTEFKMLSVKRRKEIALRDLVTEGMERHVKAVKHGDTEPVATELDQYPKDTWVAWTLSVENEVYKKARILVIERELDMFGFVATAMLRYLESQ</sequence>
<evidence type="ECO:0000313" key="2">
    <source>
        <dbReference type="Proteomes" id="UP000050482"/>
    </source>
</evidence>
<dbReference type="Proteomes" id="UP000050482">
    <property type="component" value="Unassembled WGS sequence"/>
</dbReference>